<keyword evidence="8" id="KW-1185">Reference proteome</keyword>
<dbReference type="GO" id="GO:0051287">
    <property type="term" value="F:NAD binding"/>
    <property type="evidence" value="ECO:0007669"/>
    <property type="project" value="InterPro"/>
</dbReference>
<feature type="active site" evidence="4">
    <location>
        <position position="172"/>
    </location>
</feature>
<evidence type="ECO:0000259" key="5">
    <source>
        <dbReference type="Pfam" id="PF03446"/>
    </source>
</evidence>
<dbReference type="EMBL" id="PGVE01000088">
    <property type="protein sequence ID" value="PLS01894.1"/>
    <property type="molecule type" value="Genomic_DNA"/>
</dbReference>
<evidence type="ECO:0000259" key="6">
    <source>
        <dbReference type="Pfam" id="PF14833"/>
    </source>
</evidence>
<dbReference type="GO" id="GO:0016054">
    <property type="term" value="P:organic acid catabolic process"/>
    <property type="evidence" value="ECO:0007669"/>
    <property type="project" value="UniProtKB-ARBA"/>
</dbReference>
<feature type="domain" description="6-phosphogluconate dehydrogenase NADP-binding" evidence="5">
    <location>
        <begin position="3"/>
        <end position="160"/>
    </location>
</feature>
<feature type="domain" description="3-hydroxyisobutyrate dehydrogenase-like NAD-binding" evidence="6">
    <location>
        <begin position="166"/>
        <end position="286"/>
    </location>
</feature>
<protein>
    <submittedName>
        <fullName evidence="7">6-phosphogluconate dehydrogenase</fullName>
    </submittedName>
</protein>
<evidence type="ECO:0000256" key="2">
    <source>
        <dbReference type="ARBA" id="ARBA00023002"/>
    </source>
</evidence>
<comment type="similarity">
    <text evidence="1">Belongs to the HIBADH-related family.</text>
</comment>
<dbReference type="InterPro" id="IPR002204">
    <property type="entry name" value="3-OH-isobutyrate_DH-rel_CS"/>
</dbReference>
<dbReference type="InterPro" id="IPR051265">
    <property type="entry name" value="HIBADH-related_NP60_sf"/>
</dbReference>
<organism evidence="7 8">
    <name type="scientific">Neobacillus cucumis</name>
    <dbReference type="NCBI Taxonomy" id="1740721"/>
    <lineage>
        <taxon>Bacteria</taxon>
        <taxon>Bacillati</taxon>
        <taxon>Bacillota</taxon>
        <taxon>Bacilli</taxon>
        <taxon>Bacillales</taxon>
        <taxon>Bacillaceae</taxon>
        <taxon>Neobacillus</taxon>
    </lineage>
</organism>
<keyword evidence="2" id="KW-0560">Oxidoreductase</keyword>
<dbReference type="InterPro" id="IPR013328">
    <property type="entry name" value="6PGD_dom2"/>
</dbReference>
<evidence type="ECO:0000313" key="8">
    <source>
        <dbReference type="Proteomes" id="UP000234950"/>
    </source>
</evidence>
<proteinExistence type="inferred from homology"/>
<accession>A0A2N5H8Q6</accession>
<dbReference type="SUPFAM" id="SSF48179">
    <property type="entry name" value="6-phosphogluconate dehydrogenase C-terminal domain-like"/>
    <property type="match status" value="1"/>
</dbReference>
<dbReference type="Pfam" id="PF14833">
    <property type="entry name" value="NAD_binding_11"/>
    <property type="match status" value="1"/>
</dbReference>
<dbReference type="GO" id="GO:0016491">
    <property type="term" value="F:oxidoreductase activity"/>
    <property type="evidence" value="ECO:0007669"/>
    <property type="project" value="UniProtKB-KW"/>
</dbReference>
<dbReference type="InterPro" id="IPR036291">
    <property type="entry name" value="NAD(P)-bd_dom_sf"/>
</dbReference>
<sequence>MIEVGFIGLGNMGQPMVKNLLKAGFKVKVYNRTPNKASEVVEAGAEQVNRPCDTVTPDGIVVTMVSNDQVLEELVYSPDGIGEKLGKDGIHLSMSTVAPDTSRRLAKYHQEKGSFYIASPVFGRPEAAEAQKLWVMSSGNQGAKERVKPIQEAMGQKVFDLGEEPGNANVVKLGGNFMIMAAMEAMAEAFNLAEKNGMDRETVAEVYTSTLFNCTVYNGYGAMIAKKMFEPAGFQLALGLKDCNLVLDEANQTKTPMPLANLVHNRLLASAAKGRGNQDWSALTKLANEEAGME</sequence>
<reference evidence="7 8" key="1">
    <citation type="submission" date="2017-11" db="EMBL/GenBank/DDBJ databases">
        <title>Comparitive Functional Genomics of Dry Heat Resistant strains isolated from the Viking Spacecraft.</title>
        <authorList>
            <person name="Seuylemezian A."/>
            <person name="Cooper K."/>
            <person name="Vaishampayan P."/>
        </authorList>
    </citation>
    <scope>NUCLEOTIDE SEQUENCE [LARGE SCALE GENOMIC DNA]</scope>
    <source>
        <strain evidence="7 8">V32-6</strain>
    </source>
</reference>
<keyword evidence="3" id="KW-0520">NAD</keyword>
<dbReference type="InterPro" id="IPR015815">
    <property type="entry name" value="HIBADH-related"/>
</dbReference>
<dbReference type="Gene3D" id="1.10.1040.10">
    <property type="entry name" value="N-(1-d-carboxylethyl)-l-norvaline Dehydrogenase, domain 2"/>
    <property type="match status" value="1"/>
</dbReference>
<dbReference type="InterPro" id="IPR029154">
    <property type="entry name" value="HIBADH-like_NADP-bd"/>
</dbReference>
<dbReference type="PROSITE" id="PS00895">
    <property type="entry name" value="3_HYDROXYISOBUT_DH"/>
    <property type="match status" value="1"/>
</dbReference>
<dbReference type="PIRSF" id="PIRSF000103">
    <property type="entry name" value="HIBADH"/>
    <property type="match status" value="1"/>
</dbReference>
<dbReference type="Proteomes" id="UP000234950">
    <property type="component" value="Unassembled WGS sequence"/>
</dbReference>
<name>A0A2N5H8Q6_9BACI</name>
<dbReference type="PANTHER" id="PTHR43580">
    <property type="entry name" value="OXIDOREDUCTASE GLYR1-RELATED"/>
    <property type="match status" value="1"/>
</dbReference>
<dbReference type="GO" id="GO:0050661">
    <property type="term" value="F:NADP binding"/>
    <property type="evidence" value="ECO:0007669"/>
    <property type="project" value="InterPro"/>
</dbReference>
<evidence type="ECO:0000256" key="3">
    <source>
        <dbReference type="ARBA" id="ARBA00023027"/>
    </source>
</evidence>
<dbReference type="AlphaFoldDB" id="A0A2N5H8Q6"/>
<evidence type="ECO:0000256" key="4">
    <source>
        <dbReference type="PIRSR" id="PIRSR000103-1"/>
    </source>
</evidence>
<comment type="caution">
    <text evidence="7">The sequence shown here is derived from an EMBL/GenBank/DDBJ whole genome shotgun (WGS) entry which is preliminary data.</text>
</comment>
<dbReference type="InterPro" id="IPR006115">
    <property type="entry name" value="6PGDH_NADP-bd"/>
</dbReference>
<dbReference type="Pfam" id="PF03446">
    <property type="entry name" value="NAD_binding_2"/>
    <property type="match status" value="1"/>
</dbReference>
<evidence type="ECO:0000313" key="7">
    <source>
        <dbReference type="EMBL" id="PLS01894.1"/>
    </source>
</evidence>
<dbReference type="RefSeq" id="WP_101650910.1">
    <property type="nucleotide sequence ID" value="NZ_PGVE01000088.1"/>
</dbReference>
<evidence type="ECO:0000256" key="1">
    <source>
        <dbReference type="ARBA" id="ARBA00009080"/>
    </source>
</evidence>
<dbReference type="SUPFAM" id="SSF51735">
    <property type="entry name" value="NAD(P)-binding Rossmann-fold domains"/>
    <property type="match status" value="1"/>
</dbReference>
<dbReference type="Gene3D" id="3.40.50.720">
    <property type="entry name" value="NAD(P)-binding Rossmann-like Domain"/>
    <property type="match status" value="1"/>
</dbReference>
<gene>
    <name evidence="7" type="ORF">CVD27_23390</name>
</gene>
<dbReference type="OrthoDB" id="9786703at2"/>
<dbReference type="PANTHER" id="PTHR43580:SF2">
    <property type="entry name" value="CYTOKINE-LIKE NUCLEAR FACTOR N-PAC"/>
    <property type="match status" value="1"/>
</dbReference>
<dbReference type="InterPro" id="IPR008927">
    <property type="entry name" value="6-PGluconate_DH-like_C_sf"/>
</dbReference>